<gene>
    <name evidence="1" type="ORF">PECUL_23A012584</name>
</gene>
<evidence type="ECO:0000313" key="2">
    <source>
        <dbReference type="Proteomes" id="UP001295444"/>
    </source>
</evidence>
<dbReference type="EMBL" id="OW240914">
    <property type="protein sequence ID" value="CAH2276767.1"/>
    <property type="molecule type" value="Genomic_DNA"/>
</dbReference>
<evidence type="ECO:0000313" key="1">
    <source>
        <dbReference type="EMBL" id="CAH2276767.1"/>
    </source>
</evidence>
<protein>
    <submittedName>
        <fullName evidence="1">Uncharacterized protein</fullName>
    </submittedName>
</protein>
<sequence length="56" mass="6595">RLQQTQQPEKRHYQCLLSAQRKIHMLYNGPSRGTCPHFRVGRQAPSNKHLKLLKQS</sequence>
<proteinExistence type="predicted"/>
<keyword evidence="2" id="KW-1185">Reference proteome</keyword>
<accession>A0AAD1VX50</accession>
<organism evidence="1 2">
    <name type="scientific">Pelobates cultripes</name>
    <name type="common">Western spadefoot toad</name>
    <dbReference type="NCBI Taxonomy" id="61616"/>
    <lineage>
        <taxon>Eukaryota</taxon>
        <taxon>Metazoa</taxon>
        <taxon>Chordata</taxon>
        <taxon>Craniata</taxon>
        <taxon>Vertebrata</taxon>
        <taxon>Euteleostomi</taxon>
        <taxon>Amphibia</taxon>
        <taxon>Batrachia</taxon>
        <taxon>Anura</taxon>
        <taxon>Pelobatoidea</taxon>
        <taxon>Pelobatidae</taxon>
        <taxon>Pelobates</taxon>
    </lineage>
</organism>
<feature type="non-terminal residue" evidence="1">
    <location>
        <position position="1"/>
    </location>
</feature>
<reference evidence="1" key="1">
    <citation type="submission" date="2022-03" db="EMBL/GenBank/DDBJ databases">
        <authorList>
            <person name="Alioto T."/>
            <person name="Alioto T."/>
            <person name="Gomez Garrido J."/>
        </authorList>
    </citation>
    <scope>NUCLEOTIDE SEQUENCE</scope>
</reference>
<name>A0AAD1VX50_PELCU</name>
<dbReference type="AlphaFoldDB" id="A0AAD1VX50"/>
<dbReference type="Proteomes" id="UP001295444">
    <property type="component" value="Chromosome 03"/>
</dbReference>